<keyword evidence="3" id="KW-1185">Reference proteome</keyword>
<proteinExistence type="predicted"/>
<keyword evidence="2" id="KW-0378">Hydrolase</keyword>
<reference evidence="2 3" key="1">
    <citation type="journal article" date="2024" name="BMC Genomics">
        <title>De novo assembly and annotation of Popillia japonica's genome with initial clues to its potential as an invasive pest.</title>
        <authorList>
            <person name="Cucini C."/>
            <person name="Boschi S."/>
            <person name="Funari R."/>
            <person name="Cardaioli E."/>
            <person name="Iannotti N."/>
            <person name="Marturano G."/>
            <person name="Paoli F."/>
            <person name="Bruttini M."/>
            <person name="Carapelli A."/>
            <person name="Frati F."/>
            <person name="Nardi F."/>
        </authorList>
    </citation>
    <scope>NUCLEOTIDE SEQUENCE [LARGE SCALE GENOMIC DNA]</scope>
    <source>
        <strain evidence="2">DMR45628</strain>
    </source>
</reference>
<feature type="domain" description="DDE-1" evidence="1">
    <location>
        <begin position="5"/>
        <end position="68"/>
    </location>
</feature>
<dbReference type="GO" id="GO:0004519">
    <property type="term" value="F:endonuclease activity"/>
    <property type="evidence" value="ECO:0007669"/>
    <property type="project" value="UniProtKB-KW"/>
</dbReference>
<sequence>MRRLPGKKILIGDNLSSHLSVESIKLCQEENISFVFLPSNSTHLTQPLDIAFFRPLKIGWRQILLKWKKGPGMKEPSLPKSVFPRLLATLLNKIEANAADNIKSGFKKAGLIPLDRSQVLKCIPDDFNENPDK</sequence>
<evidence type="ECO:0000313" key="2">
    <source>
        <dbReference type="EMBL" id="KAK9745676.1"/>
    </source>
</evidence>
<evidence type="ECO:0000313" key="3">
    <source>
        <dbReference type="Proteomes" id="UP001458880"/>
    </source>
</evidence>
<gene>
    <name evidence="2" type="ORF">QE152_g6671</name>
</gene>
<accession>A0AAW1MGA8</accession>
<dbReference type="InterPro" id="IPR004875">
    <property type="entry name" value="DDE_SF_endonuclease_dom"/>
</dbReference>
<name>A0AAW1MGA8_POPJA</name>
<evidence type="ECO:0000259" key="1">
    <source>
        <dbReference type="Pfam" id="PF03184"/>
    </source>
</evidence>
<keyword evidence="2" id="KW-0255">Endonuclease</keyword>
<comment type="caution">
    <text evidence="2">The sequence shown here is derived from an EMBL/GenBank/DDBJ whole genome shotgun (WGS) entry which is preliminary data.</text>
</comment>
<organism evidence="2 3">
    <name type="scientific">Popillia japonica</name>
    <name type="common">Japanese beetle</name>
    <dbReference type="NCBI Taxonomy" id="7064"/>
    <lineage>
        <taxon>Eukaryota</taxon>
        <taxon>Metazoa</taxon>
        <taxon>Ecdysozoa</taxon>
        <taxon>Arthropoda</taxon>
        <taxon>Hexapoda</taxon>
        <taxon>Insecta</taxon>
        <taxon>Pterygota</taxon>
        <taxon>Neoptera</taxon>
        <taxon>Endopterygota</taxon>
        <taxon>Coleoptera</taxon>
        <taxon>Polyphaga</taxon>
        <taxon>Scarabaeiformia</taxon>
        <taxon>Scarabaeidae</taxon>
        <taxon>Rutelinae</taxon>
        <taxon>Popillia</taxon>
    </lineage>
</organism>
<dbReference type="EMBL" id="JASPKY010000046">
    <property type="protein sequence ID" value="KAK9745676.1"/>
    <property type="molecule type" value="Genomic_DNA"/>
</dbReference>
<protein>
    <submittedName>
        <fullName evidence="2">DDE superfamily endonuclease</fullName>
    </submittedName>
</protein>
<dbReference type="Pfam" id="PF03184">
    <property type="entry name" value="DDE_1"/>
    <property type="match status" value="1"/>
</dbReference>
<keyword evidence="2" id="KW-0540">Nuclease</keyword>
<dbReference type="Proteomes" id="UP001458880">
    <property type="component" value="Unassembled WGS sequence"/>
</dbReference>
<dbReference type="AlphaFoldDB" id="A0AAW1MGA8"/>
<dbReference type="GO" id="GO:0003676">
    <property type="term" value="F:nucleic acid binding"/>
    <property type="evidence" value="ECO:0007669"/>
    <property type="project" value="InterPro"/>
</dbReference>